<evidence type="ECO:0000256" key="5">
    <source>
        <dbReference type="SAM" id="MobiDB-lite"/>
    </source>
</evidence>
<accession>A0A9W8B7T3</accession>
<evidence type="ECO:0000313" key="8">
    <source>
        <dbReference type="EMBL" id="KAJ1985400.1"/>
    </source>
</evidence>
<feature type="domain" description="Exocyst complex component Sec8 middle helical bundle" evidence="7">
    <location>
        <begin position="520"/>
        <end position="605"/>
    </location>
</feature>
<dbReference type="PANTHER" id="PTHR14146">
    <property type="entry name" value="EXOCYST COMPLEX COMPONENT 4"/>
    <property type="match status" value="1"/>
</dbReference>
<evidence type="ECO:0000259" key="6">
    <source>
        <dbReference type="Pfam" id="PF04048"/>
    </source>
</evidence>
<proteinExistence type="inferred from homology"/>
<sequence>MAHPYGAGDRPLQRAERALYEIEVSWEFMTHENFNPVALALQLMDGTLVGRSYSEFTQYFHKLDDSLTDIVDEYYQGFNNSILSFSEIKDKLAGKLVNQVVPSARHSQNTQYSIQHVQESIQTTHQSLAHDKSSLGQLYYKVTQHTEMIRVLDQIEALKAVSEEIEELTSKKQYLLAVEKLLEGLEVINSPEMRQVGALTDLRAQVTKEKNEIHEVIIEELHNHVYLKSPYCERKMALAYDDEASGGLGKLGGFEALTKSGKRSQRAAQPVEDEDNPEVDSFAYVEMLIQSLVLLGRIDDSVTRIQERIPVELNHLTNRVITEVEERHHIGAQSEAPLANRTANATTTVATIKPPLTGQQRLQDQEVLEDFVSTLYVRFGSVLEYHRFVLEVIDRVSKRQSDQGRSALTSRGLSPSYALREVWLSIQSEIKSMLYDYLTTDTKVAQDSETGASPVSVASGDPSASPPVPLSIGGTLLGRDRSARRGSTSLKNQGARWLEEWNLIKDRAAVSPNMVGSPGNRNSRIEGKQVFSFSQSEMKATSEALYKPIGDDVRQLLNGLHPESATQRATNSTAVDRFANSDNSARHPMLVTPSIYHASVVLSPTIRFLGKIGHVLLESRDTQEFDEFLRHFFVRFFLPQVEAYAMQLFHQITVGTDAFYNHPTLMFRGRPVVKSAVAIVPLIHDLSGMLSAIPFYREEYVMIIEKLIRKYFDECQTRFREAIAGSKGHPSAAHSFKNALTASTVSLPPLPTDEPMSEGPILPGSQHPSHIANQQCISARWAEDEDLLQLLDMKLRLLLHEHDVTYDPHADRELQIEYRLKHDRSIHPSELMFDVKKMNFLATLYHSLEWFLLNVKYAKAASKGYDTSLHGADHAERRRSRRTSDLAKARRRASRLPSGEATGHGSSTGSDNSDSDEPRLDMDLLAQMQGLREKLDELWNQHRALATSCLVILRIEIRCRCMYYLELTTREGNYGLDAETVEPDQYIQTFNADLIMCEELLAKSLPRDELEFIFSGISYLIANILVTNASRLKDLNQFGVHKMVRNILALQQNLTNISLCSELGMDRALKYYKLFEMDAEAIIQHIHDQGVLFTYDQYKLILDKVYTMMEHATLDTDNYETEYRKYRESIVELDALFKQPTALEATAYTS</sequence>
<gene>
    <name evidence="8" type="primary">SEC8</name>
    <name evidence="8" type="ORF">H4R34_000054</name>
</gene>
<dbReference type="PANTHER" id="PTHR14146:SF0">
    <property type="entry name" value="EXOCYST COMPLEX COMPONENT 4"/>
    <property type="match status" value="1"/>
</dbReference>
<comment type="similarity">
    <text evidence="4">Belongs to the SEC8 family.</text>
</comment>
<evidence type="ECO:0000256" key="2">
    <source>
        <dbReference type="ARBA" id="ARBA00022483"/>
    </source>
</evidence>
<dbReference type="GO" id="GO:0006904">
    <property type="term" value="P:vesicle docking involved in exocytosis"/>
    <property type="evidence" value="ECO:0007669"/>
    <property type="project" value="InterPro"/>
</dbReference>
<dbReference type="EMBL" id="JANBQB010000001">
    <property type="protein sequence ID" value="KAJ1985400.1"/>
    <property type="molecule type" value="Genomic_DNA"/>
</dbReference>
<dbReference type="GO" id="GO:0000145">
    <property type="term" value="C:exocyst"/>
    <property type="evidence" value="ECO:0007669"/>
    <property type="project" value="UniProtKB-UniRule"/>
</dbReference>
<feature type="domain" description="Exocyst complex component Sec8 N-terminal" evidence="6">
    <location>
        <begin position="18"/>
        <end position="167"/>
    </location>
</feature>
<keyword evidence="1 4" id="KW-0813">Transport</keyword>
<name>A0A9W8B7T3_9FUNG</name>
<dbReference type="InterPro" id="IPR048630">
    <property type="entry name" value="Sec8_M"/>
</dbReference>
<dbReference type="InterPro" id="IPR039682">
    <property type="entry name" value="Sec8/EXOC4"/>
</dbReference>
<dbReference type="GO" id="GO:0006612">
    <property type="term" value="P:protein targeting to membrane"/>
    <property type="evidence" value="ECO:0007669"/>
    <property type="project" value="UniProtKB-UniRule"/>
</dbReference>
<evidence type="ECO:0000256" key="3">
    <source>
        <dbReference type="ARBA" id="ARBA00022927"/>
    </source>
</evidence>
<evidence type="ECO:0000259" key="7">
    <source>
        <dbReference type="Pfam" id="PF20652"/>
    </source>
</evidence>
<keyword evidence="8" id="KW-0645">Protease</keyword>
<keyword evidence="8" id="KW-0031">Aminopeptidase</keyword>
<evidence type="ECO:0000313" key="9">
    <source>
        <dbReference type="Proteomes" id="UP001151582"/>
    </source>
</evidence>
<comment type="function">
    <text evidence="4">Component of the exocyst complex involved in the docking of exocytic vesicles with fusion sites on the plasma membrane.</text>
</comment>
<dbReference type="Pfam" id="PF20652">
    <property type="entry name" value="Sec8_C"/>
    <property type="match status" value="2"/>
</dbReference>
<dbReference type="GO" id="GO:0090522">
    <property type="term" value="P:vesicle tethering involved in exocytosis"/>
    <property type="evidence" value="ECO:0007669"/>
    <property type="project" value="UniProtKB-UniRule"/>
</dbReference>
<keyword evidence="9" id="KW-1185">Reference proteome</keyword>
<feature type="region of interest" description="Disordered" evidence="5">
    <location>
        <begin position="869"/>
        <end position="918"/>
    </location>
</feature>
<feature type="region of interest" description="Disordered" evidence="5">
    <location>
        <begin position="448"/>
        <end position="491"/>
    </location>
</feature>
<feature type="compositionally biased region" description="Low complexity" evidence="5">
    <location>
        <begin position="903"/>
        <end position="912"/>
    </location>
</feature>
<dbReference type="Proteomes" id="UP001151582">
    <property type="component" value="Unassembled WGS sequence"/>
</dbReference>
<dbReference type="OrthoDB" id="272977at2759"/>
<protein>
    <recommendedName>
        <fullName evidence="4">Exocyst complex component Sec8</fullName>
    </recommendedName>
</protein>
<dbReference type="AlphaFoldDB" id="A0A9W8B7T3"/>
<dbReference type="Pfam" id="PF04048">
    <property type="entry name" value="Sec8_N"/>
    <property type="match status" value="1"/>
</dbReference>
<evidence type="ECO:0000256" key="4">
    <source>
        <dbReference type="RuleBase" id="RU367079"/>
    </source>
</evidence>
<dbReference type="GO" id="GO:0006893">
    <property type="term" value="P:Golgi to plasma membrane transport"/>
    <property type="evidence" value="ECO:0007669"/>
    <property type="project" value="TreeGrafter"/>
</dbReference>
<reference evidence="8" key="1">
    <citation type="submission" date="2022-07" db="EMBL/GenBank/DDBJ databases">
        <title>Phylogenomic reconstructions and comparative analyses of Kickxellomycotina fungi.</title>
        <authorList>
            <person name="Reynolds N.K."/>
            <person name="Stajich J.E."/>
            <person name="Barry K."/>
            <person name="Grigoriev I.V."/>
            <person name="Crous P."/>
            <person name="Smith M.E."/>
        </authorList>
    </citation>
    <scope>NUCLEOTIDE SEQUENCE</scope>
    <source>
        <strain evidence="8">RSA 567</strain>
    </source>
</reference>
<keyword evidence="2 4" id="KW-0268">Exocytosis</keyword>
<feature type="domain" description="Exocyst complex component Sec8 middle helical bundle" evidence="7">
    <location>
        <begin position="276"/>
        <end position="449"/>
    </location>
</feature>
<organism evidence="8 9">
    <name type="scientific">Dimargaris verticillata</name>
    <dbReference type="NCBI Taxonomy" id="2761393"/>
    <lineage>
        <taxon>Eukaryota</taxon>
        <taxon>Fungi</taxon>
        <taxon>Fungi incertae sedis</taxon>
        <taxon>Zoopagomycota</taxon>
        <taxon>Kickxellomycotina</taxon>
        <taxon>Dimargaritomycetes</taxon>
        <taxon>Dimargaritales</taxon>
        <taxon>Dimargaritaceae</taxon>
        <taxon>Dimargaris</taxon>
    </lineage>
</organism>
<evidence type="ECO:0000256" key="1">
    <source>
        <dbReference type="ARBA" id="ARBA00022448"/>
    </source>
</evidence>
<keyword evidence="8" id="KW-0378">Hydrolase</keyword>
<keyword evidence="3 4" id="KW-0653">Protein transport</keyword>
<dbReference type="InterPro" id="IPR007191">
    <property type="entry name" value="Sec8_exocyst_N"/>
</dbReference>
<dbReference type="GO" id="GO:0004177">
    <property type="term" value="F:aminopeptidase activity"/>
    <property type="evidence" value="ECO:0007669"/>
    <property type="project" value="UniProtKB-KW"/>
</dbReference>
<feature type="compositionally biased region" description="Basic and acidic residues" evidence="5">
    <location>
        <begin position="871"/>
        <end position="888"/>
    </location>
</feature>
<comment type="caution">
    <text evidence="8">The sequence shown here is derived from an EMBL/GenBank/DDBJ whole genome shotgun (WGS) entry which is preliminary data.</text>
</comment>
<dbReference type="GO" id="GO:0015031">
    <property type="term" value="P:protein transport"/>
    <property type="evidence" value="ECO:0007669"/>
    <property type="project" value="UniProtKB-KW"/>
</dbReference>